<name>A0A151M283_ALLMI</name>
<dbReference type="AlphaFoldDB" id="A0A151M283"/>
<keyword evidence="2" id="KW-1185">Reference proteome</keyword>
<sequence>MGGGELLRMRFEDPEVKTKSFCTALGTGERFLLPVDFHLHPGAGSALALKRRLSTSRARAVSTRLLHGAVDLSAEKK</sequence>
<evidence type="ECO:0000313" key="2">
    <source>
        <dbReference type="Proteomes" id="UP000050525"/>
    </source>
</evidence>
<accession>A0A151M283</accession>
<evidence type="ECO:0000313" key="1">
    <source>
        <dbReference type="EMBL" id="KYO18615.1"/>
    </source>
</evidence>
<protein>
    <submittedName>
        <fullName evidence="1">Uncharacterized protein</fullName>
    </submittedName>
</protein>
<comment type="caution">
    <text evidence="1">The sequence shown here is derived from an EMBL/GenBank/DDBJ whole genome shotgun (WGS) entry which is preliminary data.</text>
</comment>
<dbReference type="Proteomes" id="UP000050525">
    <property type="component" value="Unassembled WGS sequence"/>
</dbReference>
<organism evidence="1 2">
    <name type="scientific">Alligator mississippiensis</name>
    <name type="common">American alligator</name>
    <dbReference type="NCBI Taxonomy" id="8496"/>
    <lineage>
        <taxon>Eukaryota</taxon>
        <taxon>Metazoa</taxon>
        <taxon>Chordata</taxon>
        <taxon>Craniata</taxon>
        <taxon>Vertebrata</taxon>
        <taxon>Euteleostomi</taxon>
        <taxon>Archelosauria</taxon>
        <taxon>Archosauria</taxon>
        <taxon>Crocodylia</taxon>
        <taxon>Alligatoridae</taxon>
        <taxon>Alligatorinae</taxon>
        <taxon>Alligator</taxon>
    </lineage>
</organism>
<proteinExistence type="predicted"/>
<reference evidence="1 2" key="1">
    <citation type="journal article" date="2012" name="Genome Biol.">
        <title>Sequencing three crocodilian genomes to illuminate the evolution of archosaurs and amniotes.</title>
        <authorList>
            <person name="St John J.A."/>
            <person name="Braun E.L."/>
            <person name="Isberg S.R."/>
            <person name="Miles L.G."/>
            <person name="Chong A.Y."/>
            <person name="Gongora J."/>
            <person name="Dalzell P."/>
            <person name="Moran C."/>
            <person name="Bed'hom B."/>
            <person name="Abzhanov A."/>
            <person name="Burgess S.C."/>
            <person name="Cooksey A.M."/>
            <person name="Castoe T.A."/>
            <person name="Crawford N.G."/>
            <person name="Densmore L.D."/>
            <person name="Drew J.C."/>
            <person name="Edwards S.V."/>
            <person name="Faircloth B.C."/>
            <person name="Fujita M.K."/>
            <person name="Greenwold M.J."/>
            <person name="Hoffmann F.G."/>
            <person name="Howard J.M."/>
            <person name="Iguchi T."/>
            <person name="Janes D.E."/>
            <person name="Khan S.Y."/>
            <person name="Kohno S."/>
            <person name="de Koning A.J."/>
            <person name="Lance S.L."/>
            <person name="McCarthy F.M."/>
            <person name="McCormack J.E."/>
            <person name="Merchant M.E."/>
            <person name="Peterson D.G."/>
            <person name="Pollock D.D."/>
            <person name="Pourmand N."/>
            <person name="Raney B.J."/>
            <person name="Roessler K.A."/>
            <person name="Sanford J.R."/>
            <person name="Sawyer R.H."/>
            <person name="Schmidt C.J."/>
            <person name="Triplett E.W."/>
            <person name="Tuberville T.D."/>
            <person name="Venegas-Anaya M."/>
            <person name="Howard J.T."/>
            <person name="Jarvis E.D."/>
            <person name="Guillette L.J.Jr."/>
            <person name="Glenn T.C."/>
            <person name="Green R.E."/>
            <person name="Ray D.A."/>
        </authorList>
    </citation>
    <scope>NUCLEOTIDE SEQUENCE [LARGE SCALE GENOMIC DNA]</scope>
    <source>
        <strain evidence="1">KSC_2009_1</strain>
    </source>
</reference>
<dbReference type="EMBL" id="AKHW03006780">
    <property type="protein sequence ID" value="KYO18615.1"/>
    <property type="molecule type" value="Genomic_DNA"/>
</dbReference>
<gene>
    <name evidence="1" type="ORF">Y1Q_0009088</name>
</gene>